<name>A0ABQ2KUU2_9BACL</name>
<reference evidence="2" key="1">
    <citation type="journal article" date="2019" name="Int. J. Syst. Evol. Microbiol.">
        <title>The Global Catalogue of Microorganisms (GCM) 10K type strain sequencing project: providing services to taxonomists for standard genome sequencing and annotation.</title>
        <authorList>
            <consortium name="The Broad Institute Genomics Platform"/>
            <consortium name="The Broad Institute Genome Sequencing Center for Infectious Disease"/>
            <person name="Wu L."/>
            <person name="Ma J."/>
        </authorList>
    </citation>
    <scope>NUCLEOTIDE SEQUENCE [LARGE SCALE GENOMIC DNA]</scope>
    <source>
        <strain evidence="2">CGMCC 1.6964</strain>
    </source>
</reference>
<evidence type="ECO:0000313" key="2">
    <source>
        <dbReference type="Proteomes" id="UP000606653"/>
    </source>
</evidence>
<gene>
    <name evidence="1" type="ORF">GCM10010969_08400</name>
</gene>
<proteinExistence type="predicted"/>
<dbReference type="EMBL" id="BMLN01000002">
    <property type="protein sequence ID" value="GGN94045.1"/>
    <property type="molecule type" value="Genomic_DNA"/>
</dbReference>
<dbReference type="Proteomes" id="UP000606653">
    <property type="component" value="Unassembled WGS sequence"/>
</dbReference>
<organism evidence="1 2">
    <name type="scientific">Saccharibacillus kuerlensis</name>
    <dbReference type="NCBI Taxonomy" id="459527"/>
    <lineage>
        <taxon>Bacteria</taxon>
        <taxon>Bacillati</taxon>
        <taxon>Bacillota</taxon>
        <taxon>Bacilli</taxon>
        <taxon>Bacillales</taxon>
        <taxon>Paenibacillaceae</taxon>
        <taxon>Saccharibacillus</taxon>
    </lineage>
</organism>
<accession>A0ABQ2KUU2</accession>
<sequence>MTYGGPWESFKEEKGVIVKPDSTVEISFPKNPDELIVRQHTSSSGFTIVDETNHTFIVPSQPGQYVYGISGKWEEGIALYGLKVEVK</sequence>
<protein>
    <submittedName>
        <fullName evidence="1">Uncharacterized protein</fullName>
    </submittedName>
</protein>
<comment type="caution">
    <text evidence="1">The sequence shown here is derived from an EMBL/GenBank/DDBJ whole genome shotgun (WGS) entry which is preliminary data.</text>
</comment>
<evidence type="ECO:0000313" key="1">
    <source>
        <dbReference type="EMBL" id="GGN94045.1"/>
    </source>
</evidence>
<keyword evidence="2" id="KW-1185">Reference proteome</keyword>